<evidence type="ECO:0000313" key="8">
    <source>
        <dbReference type="EMBL" id="ORE21522.1"/>
    </source>
</evidence>
<reference evidence="8 9" key="1">
    <citation type="journal article" date="2016" name="Proc. Natl. Acad. Sci. U.S.A.">
        <title>Lipid metabolic changes in an early divergent fungus govern the establishment of a mutualistic symbiosis with endobacteria.</title>
        <authorList>
            <person name="Lastovetsky O.A."/>
            <person name="Gaspar M.L."/>
            <person name="Mondo S.J."/>
            <person name="LaButti K.M."/>
            <person name="Sandor L."/>
            <person name="Grigoriev I.V."/>
            <person name="Henry S.A."/>
            <person name="Pawlowska T.E."/>
        </authorList>
    </citation>
    <scope>NUCLEOTIDE SEQUENCE [LARGE SCALE GENOMIC DNA]</scope>
    <source>
        <strain evidence="8 9">ATCC 11559</strain>
    </source>
</reference>
<keyword evidence="3 6" id="KW-1133">Transmembrane helix</keyword>
<dbReference type="PANTHER" id="PTHR43908">
    <property type="entry name" value="AT29763P-RELATED"/>
    <property type="match status" value="1"/>
</dbReference>
<dbReference type="PANTHER" id="PTHR43908:SF3">
    <property type="entry name" value="AT29763P-RELATED"/>
    <property type="match status" value="1"/>
</dbReference>
<dbReference type="PROSITE" id="PS50076">
    <property type="entry name" value="DNAJ_2"/>
    <property type="match status" value="1"/>
</dbReference>
<comment type="subcellular location">
    <subcellularLocation>
        <location evidence="1">Membrane</location>
        <topology evidence="1">Single-pass membrane protein</topology>
    </subcellularLocation>
</comment>
<dbReference type="InterPro" id="IPR015399">
    <property type="entry name" value="DUF1977_DnaJ-like"/>
</dbReference>
<proteinExistence type="predicted"/>
<dbReference type="EMBL" id="KV921278">
    <property type="protein sequence ID" value="ORE21522.1"/>
    <property type="molecule type" value="Genomic_DNA"/>
</dbReference>
<dbReference type="GO" id="GO:0030544">
    <property type="term" value="F:Hsp70 protein binding"/>
    <property type="evidence" value="ECO:0007669"/>
    <property type="project" value="TreeGrafter"/>
</dbReference>
<sequence length="390" mass="44139">MEINKEEAIRCLRIAKNHYGNKNYDAAVRLAQKSIKLYPTEEAKEFLVKAEQTAAKAGPEEIKKEAKSTSSTQSSSSSSSSSTQQQSQEVKEILACGTDYYKVLKLNRNCTEVEIKKAYRKLALKFHPDKNKTPGADEAFKLISKAFTVLSDPQKRAVHDAGGGDPEQRGNGGFSGFRTQTYGASPFGDEISPEDLFNMFFGGGMGGRAYTFGGPTGFSSATFVGPGFRARTFNTAGGPYQRARSHQPEQQQRTGWSIFLQLLPLLLLFGYTLFSGLFVDDTPSFAFQSNSVYSQPRMTTRNHVRYFVNPAAFKPYQDNRNKLYQFEYQVEKDWLQSLQQKCFMERKHRQMLLDKSKGTFGFINRDEKLYQEALNMQLDSCEAVKRFRTY</sequence>
<organism evidence="8 9">
    <name type="scientific">Rhizopus microsporus</name>
    <dbReference type="NCBI Taxonomy" id="58291"/>
    <lineage>
        <taxon>Eukaryota</taxon>
        <taxon>Fungi</taxon>
        <taxon>Fungi incertae sedis</taxon>
        <taxon>Mucoromycota</taxon>
        <taxon>Mucoromycotina</taxon>
        <taxon>Mucoromycetes</taxon>
        <taxon>Mucorales</taxon>
        <taxon>Mucorineae</taxon>
        <taxon>Rhizopodaceae</taxon>
        <taxon>Rhizopus</taxon>
    </lineage>
</organism>
<dbReference type="OMA" id="ARSREHN"/>
<keyword evidence="4 6" id="KW-0472">Membrane</keyword>
<dbReference type="FunFam" id="1.10.287.110:FF:000070">
    <property type="entry name" value="Endoplasmic reticulum protein, putative"/>
    <property type="match status" value="1"/>
</dbReference>
<accession>A0A1X0SB65</accession>
<dbReference type="Pfam" id="PF00226">
    <property type="entry name" value="DnaJ"/>
    <property type="match status" value="1"/>
</dbReference>
<dbReference type="PRINTS" id="PR00625">
    <property type="entry name" value="JDOMAIN"/>
</dbReference>
<feature type="domain" description="J" evidence="7">
    <location>
        <begin position="99"/>
        <end position="163"/>
    </location>
</feature>
<evidence type="ECO:0000313" key="9">
    <source>
        <dbReference type="Proteomes" id="UP000242381"/>
    </source>
</evidence>
<feature type="region of interest" description="Disordered" evidence="5">
    <location>
        <begin position="154"/>
        <end position="176"/>
    </location>
</feature>
<dbReference type="GO" id="GO:0005789">
    <property type="term" value="C:endoplasmic reticulum membrane"/>
    <property type="evidence" value="ECO:0007669"/>
    <property type="project" value="TreeGrafter"/>
</dbReference>
<evidence type="ECO:0000256" key="1">
    <source>
        <dbReference type="ARBA" id="ARBA00004167"/>
    </source>
</evidence>
<protein>
    <submittedName>
        <fullName evidence="8">DnaJ-domain-containing protein</fullName>
    </submittedName>
</protein>
<evidence type="ECO:0000256" key="2">
    <source>
        <dbReference type="ARBA" id="ARBA00022692"/>
    </source>
</evidence>
<dbReference type="InterPro" id="IPR001623">
    <property type="entry name" value="DnaJ_domain"/>
</dbReference>
<dbReference type="InterPro" id="IPR051100">
    <property type="entry name" value="DnaJ_subfamily_B/C"/>
</dbReference>
<dbReference type="Pfam" id="PF09320">
    <property type="entry name" value="DUF1977"/>
    <property type="match status" value="1"/>
</dbReference>
<dbReference type="SMART" id="SM00271">
    <property type="entry name" value="DnaJ"/>
    <property type="match status" value="1"/>
</dbReference>
<dbReference type="AlphaFoldDB" id="A0A1X0SB65"/>
<evidence type="ECO:0000256" key="4">
    <source>
        <dbReference type="ARBA" id="ARBA00023136"/>
    </source>
</evidence>
<feature type="transmembrane region" description="Helical" evidence="6">
    <location>
        <begin position="256"/>
        <end position="279"/>
    </location>
</feature>
<evidence type="ECO:0000256" key="6">
    <source>
        <dbReference type="SAM" id="Phobius"/>
    </source>
</evidence>
<evidence type="ECO:0000256" key="3">
    <source>
        <dbReference type="ARBA" id="ARBA00022989"/>
    </source>
</evidence>
<dbReference type="GO" id="GO:0071218">
    <property type="term" value="P:cellular response to misfolded protein"/>
    <property type="evidence" value="ECO:0007669"/>
    <property type="project" value="TreeGrafter"/>
</dbReference>
<evidence type="ECO:0000256" key="5">
    <source>
        <dbReference type="SAM" id="MobiDB-lite"/>
    </source>
</evidence>
<dbReference type="SUPFAM" id="SSF46565">
    <property type="entry name" value="Chaperone J-domain"/>
    <property type="match status" value="1"/>
</dbReference>
<dbReference type="Proteomes" id="UP000242381">
    <property type="component" value="Unassembled WGS sequence"/>
</dbReference>
<feature type="compositionally biased region" description="Low complexity" evidence="5">
    <location>
        <begin position="68"/>
        <end position="86"/>
    </location>
</feature>
<dbReference type="Gene3D" id="1.10.287.110">
    <property type="entry name" value="DnaJ domain"/>
    <property type="match status" value="1"/>
</dbReference>
<dbReference type="CDD" id="cd06257">
    <property type="entry name" value="DnaJ"/>
    <property type="match status" value="1"/>
</dbReference>
<dbReference type="InterPro" id="IPR036869">
    <property type="entry name" value="J_dom_sf"/>
</dbReference>
<dbReference type="VEuPathDB" id="FungiDB:BCV72DRAFT_79649"/>
<name>A0A1X0SB65_RHIZD</name>
<gene>
    <name evidence="8" type="ORF">BCV71DRAFT_261153</name>
</gene>
<evidence type="ECO:0000259" key="7">
    <source>
        <dbReference type="PROSITE" id="PS50076"/>
    </source>
</evidence>
<feature type="compositionally biased region" description="Basic and acidic residues" evidence="5">
    <location>
        <begin position="58"/>
        <end position="67"/>
    </location>
</feature>
<feature type="region of interest" description="Disordered" evidence="5">
    <location>
        <begin position="57"/>
        <end position="86"/>
    </location>
</feature>
<keyword evidence="2 6" id="KW-0812">Transmembrane</keyword>
<feature type="compositionally biased region" description="Gly residues" evidence="5">
    <location>
        <begin position="161"/>
        <end position="175"/>
    </location>
</feature>